<dbReference type="Pfam" id="PF05236">
    <property type="entry name" value="TAF4"/>
    <property type="match status" value="1"/>
</dbReference>
<evidence type="ECO:0000259" key="10">
    <source>
        <dbReference type="Pfam" id="PF05236"/>
    </source>
</evidence>
<feature type="compositionally biased region" description="Basic and acidic residues" evidence="9">
    <location>
        <begin position="494"/>
        <end position="506"/>
    </location>
</feature>
<evidence type="ECO:0000256" key="9">
    <source>
        <dbReference type="SAM" id="MobiDB-lite"/>
    </source>
</evidence>
<keyword evidence="6" id="KW-0539">Nucleus</keyword>
<evidence type="ECO:0000256" key="3">
    <source>
        <dbReference type="ARBA" id="ARBA00017306"/>
    </source>
</evidence>
<feature type="compositionally biased region" description="Low complexity" evidence="9">
    <location>
        <begin position="104"/>
        <end position="131"/>
    </location>
</feature>
<dbReference type="InterPro" id="IPR007900">
    <property type="entry name" value="TAF4_C"/>
</dbReference>
<feature type="region of interest" description="Disordered" evidence="9">
    <location>
        <begin position="447"/>
        <end position="471"/>
    </location>
</feature>
<evidence type="ECO:0000256" key="5">
    <source>
        <dbReference type="ARBA" id="ARBA00023163"/>
    </source>
</evidence>
<feature type="region of interest" description="Disordered" evidence="9">
    <location>
        <begin position="224"/>
        <end position="243"/>
    </location>
</feature>
<feature type="compositionally biased region" description="Pro residues" evidence="9">
    <location>
        <begin position="49"/>
        <end position="58"/>
    </location>
</feature>
<comment type="subcellular location">
    <subcellularLocation>
        <location evidence="1">Nucleus</location>
    </subcellularLocation>
</comment>
<comment type="similarity">
    <text evidence="2">Belongs to the TAF4 family.</text>
</comment>
<name>A0A2D3V0P7_9PEZI</name>
<dbReference type="RefSeq" id="XP_023630621.1">
    <property type="nucleotide sequence ID" value="XM_023774853.1"/>
</dbReference>
<keyword evidence="4" id="KW-0805">Transcription regulation</keyword>
<feature type="compositionally biased region" description="Pro residues" evidence="9">
    <location>
        <begin position="8"/>
        <end position="23"/>
    </location>
</feature>
<dbReference type="OrthoDB" id="21060at2759"/>
<keyword evidence="5" id="KW-0804">Transcription</keyword>
<dbReference type="GeneID" id="35604680"/>
<dbReference type="GO" id="GO:0006352">
    <property type="term" value="P:DNA-templated transcription initiation"/>
    <property type="evidence" value="ECO:0007669"/>
    <property type="project" value="InterPro"/>
</dbReference>
<sequence>MSYSHMSPPVPALKPPSPYPPYSPNNAASPTAQSPYAPPPAKRQRLSPGPGPMSPPNGSPAYAHAPHGLPNGSSYGNPYANQPVQSPYSPASYAGSPQNSFNTPQPYQAPQQQMQWQQPQGQGQLQQRPAQTSPGPPNGAGMMPPPPRPNKEDRDEKVGVEDIGDSLFGSGINLKDEENYLHNTWNNRLGNESFGTVQSTSFGSSNMSPNGSFNMLTQSTSFGSQGQNPAFAGTLSQPRSQEQIEAELRQKREAAARKLAEFQQHHLNNQFLSGNCLRHRLHKRATENSVRLDTTGVYVRNPQVQPKVRVALDGNANEGIVEAKAESMIEAGVNYEQILSLISLATGERLRGLMSDAFGLARARRYGDHGRVVPPEFADIAVGQGEMSQDSVVRENVTDSQWEQTGELPDGSGDAATHSEKESSLTVQTVAFPGTINAHLRELASIDKQAEKERARKREARRRKLAAEGGDEGLPADLAAEMLAQAQAAPAKMTKKELNKKAKENSTEAQGVKQSNQTAALALGKKNRNKYSWMTGGAAEVPVNRFAKDTKSSTPASGTATPMVDAGSATSLPVAAPKAEKMPTWGDWREDNINGKAIQLRDWIRILDRDGKEKKALQSALNKLS</sequence>
<evidence type="ECO:0000256" key="2">
    <source>
        <dbReference type="ARBA" id="ARBA00006178"/>
    </source>
</evidence>
<evidence type="ECO:0000256" key="6">
    <source>
        <dbReference type="ARBA" id="ARBA00023242"/>
    </source>
</evidence>
<evidence type="ECO:0000256" key="7">
    <source>
        <dbReference type="ARBA" id="ARBA00025346"/>
    </source>
</evidence>
<feature type="region of interest" description="Disordered" evidence="9">
    <location>
        <begin position="384"/>
        <end position="425"/>
    </location>
</feature>
<accession>A0A2D3V0P7</accession>
<evidence type="ECO:0000313" key="12">
    <source>
        <dbReference type="Proteomes" id="UP000225277"/>
    </source>
</evidence>
<feature type="compositionally biased region" description="Low complexity" evidence="9">
    <location>
        <begin position="86"/>
        <end position="97"/>
    </location>
</feature>
<proteinExistence type="inferred from homology"/>
<feature type="domain" description="Transcription initiation factor TFIID component TAF4 C-terminal" evidence="10">
    <location>
        <begin position="336"/>
        <end position="615"/>
    </location>
</feature>
<organism evidence="11 12">
    <name type="scientific">Ramularia collo-cygni</name>
    <dbReference type="NCBI Taxonomy" id="112498"/>
    <lineage>
        <taxon>Eukaryota</taxon>
        <taxon>Fungi</taxon>
        <taxon>Dikarya</taxon>
        <taxon>Ascomycota</taxon>
        <taxon>Pezizomycotina</taxon>
        <taxon>Dothideomycetes</taxon>
        <taxon>Dothideomycetidae</taxon>
        <taxon>Mycosphaerellales</taxon>
        <taxon>Mycosphaerellaceae</taxon>
        <taxon>Ramularia</taxon>
    </lineage>
</organism>
<dbReference type="EMBL" id="FJUY01000018">
    <property type="protein sequence ID" value="CZT23897.1"/>
    <property type="molecule type" value="Genomic_DNA"/>
</dbReference>
<gene>
    <name evidence="11" type="ORF">RCC_09612</name>
</gene>
<comment type="function">
    <text evidence="7">Functions as a component of the DNA-binding general transcription factor complex TFIID. Binding of TFIID to a promoter (with or without TATA element) is the initial step in pre-initiation complex (PIC) formation. TFIID plays a key role in the regulation of gene expression by RNA polymerase II through different activities such as transcription activator interaction, core promoter recognition and selectivity, TFIIA and TFIIB interaction, chromatin modification (histone acetylation by TAF1), facilitation of DNA opening and initiation of transcription.</text>
</comment>
<feature type="region of interest" description="Disordered" evidence="9">
    <location>
        <begin position="1"/>
        <end position="157"/>
    </location>
</feature>
<evidence type="ECO:0000256" key="8">
    <source>
        <dbReference type="ARBA" id="ARBA00031747"/>
    </source>
</evidence>
<dbReference type="Proteomes" id="UP000225277">
    <property type="component" value="Unassembled WGS sequence"/>
</dbReference>
<dbReference type="AlphaFoldDB" id="A0A2D3V0P7"/>
<evidence type="ECO:0000256" key="1">
    <source>
        <dbReference type="ARBA" id="ARBA00004123"/>
    </source>
</evidence>
<feature type="region of interest" description="Disordered" evidence="9">
    <location>
        <begin position="490"/>
        <end position="516"/>
    </location>
</feature>
<feature type="compositionally biased region" description="Basic and acidic residues" evidence="9">
    <location>
        <begin position="447"/>
        <end position="456"/>
    </location>
</feature>
<evidence type="ECO:0000313" key="11">
    <source>
        <dbReference type="EMBL" id="CZT23897.1"/>
    </source>
</evidence>
<evidence type="ECO:0000256" key="4">
    <source>
        <dbReference type="ARBA" id="ARBA00023015"/>
    </source>
</evidence>
<keyword evidence="12" id="KW-1185">Reference proteome</keyword>
<dbReference type="STRING" id="112498.A0A2D3V0P7"/>
<dbReference type="GO" id="GO:0005669">
    <property type="term" value="C:transcription factor TFIID complex"/>
    <property type="evidence" value="ECO:0007669"/>
    <property type="project" value="InterPro"/>
</dbReference>
<feature type="compositionally biased region" description="Polar residues" evidence="9">
    <location>
        <begin position="507"/>
        <end position="516"/>
    </location>
</feature>
<reference evidence="11 12" key="1">
    <citation type="submission" date="2016-03" db="EMBL/GenBank/DDBJ databases">
        <authorList>
            <person name="Ploux O."/>
        </authorList>
    </citation>
    <scope>NUCLEOTIDE SEQUENCE [LARGE SCALE GENOMIC DNA]</scope>
    <source>
        <strain evidence="11 12">URUG2</strain>
    </source>
</reference>
<protein>
    <recommendedName>
        <fullName evidence="3">Transcription initiation factor TFIID subunit 4</fullName>
    </recommendedName>
    <alternativeName>
        <fullName evidence="8">TBP-associated factor 4</fullName>
    </alternativeName>
</protein>
<feature type="compositionally biased region" description="Polar residues" evidence="9">
    <location>
        <begin position="71"/>
        <end position="85"/>
    </location>
</feature>